<evidence type="ECO:0000256" key="4">
    <source>
        <dbReference type="ARBA" id="ARBA00023172"/>
    </source>
</evidence>
<accession>A0A662Z0J0</accession>
<dbReference type="Proteomes" id="UP000243605">
    <property type="component" value="Unassembled WGS sequence"/>
</dbReference>
<dbReference type="GO" id="GO:0006310">
    <property type="term" value="P:DNA recombination"/>
    <property type="evidence" value="ECO:0007669"/>
    <property type="project" value="UniProtKB-KW"/>
</dbReference>
<gene>
    <name evidence="6" type="ORF">SAMN05192557_0018</name>
</gene>
<dbReference type="InterPro" id="IPR017894">
    <property type="entry name" value="HTH_IS21_transposase_type"/>
</dbReference>
<organism evidence="6 7">
    <name type="scientific">Aliicoccus persicus</name>
    <dbReference type="NCBI Taxonomy" id="930138"/>
    <lineage>
        <taxon>Bacteria</taxon>
        <taxon>Bacillati</taxon>
        <taxon>Bacillota</taxon>
        <taxon>Bacilli</taxon>
        <taxon>Bacillales</taxon>
        <taxon>Staphylococcaceae</taxon>
        <taxon>Aliicoccus</taxon>
    </lineage>
</organism>
<dbReference type="PANTHER" id="PTHR35004">
    <property type="entry name" value="TRANSPOSASE RV3428C-RELATED"/>
    <property type="match status" value="1"/>
</dbReference>
<dbReference type="GO" id="GO:0032196">
    <property type="term" value="P:transposition"/>
    <property type="evidence" value="ECO:0007669"/>
    <property type="project" value="UniProtKB-KW"/>
</dbReference>
<dbReference type="PANTHER" id="PTHR35004:SF8">
    <property type="entry name" value="TRANSPOSASE RV3428C-RELATED"/>
    <property type="match status" value="1"/>
</dbReference>
<evidence type="ECO:0000313" key="7">
    <source>
        <dbReference type="Proteomes" id="UP000243605"/>
    </source>
</evidence>
<comment type="similarity">
    <text evidence="1">Belongs to the transposase IS21/IS408/IS1162 family.</text>
</comment>
<reference evidence="6 7" key="1">
    <citation type="submission" date="2016-10" db="EMBL/GenBank/DDBJ databases">
        <authorList>
            <person name="Varghese N."/>
            <person name="Submissions S."/>
        </authorList>
    </citation>
    <scope>NUCLEOTIDE SEQUENCE [LARGE SCALE GENOMIC DNA]</scope>
    <source>
        <strain evidence="6 7">IBRC-M10081</strain>
    </source>
</reference>
<evidence type="ECO:0000313" key="6">
    <source>
        <dbReference type="EMBL" id="SEV79735.1"/>
    </source>
</evidence>
<name>A0A662Z0J0_9STAP</name>
<evidence type="ECO:0000259" key="5">
    <source>
        <dbReference type="PROSITE" id="PS50531"/>
    </source>
</evidence>
<dbReference type="EMBL" id="FOIT01000001">
    <property type="protein sequence ID" value="SEV79735.1"/>
    <property type="molecule type" value="Genomic_DNA"/>
</dbReference>
<evidence type="ECO:0000256" key="1">
    <source>
        <dbReference type="ARBA" id="ARBA00009277"/>
    </source>
</evidence>
<protein>
    <recommendedName>
        <fullName evidence="5">HTH IS21-type domain-containing protein</fullName>
    </recommendedName>
</protein>
<keyword evidence="3" id="KW-0238">DNA-binding</keyword>
<sequence>MLAVAQIDYIRYEVNHTGETYASVARKMGVDSRTVSKYANQETFEKREKQKRKARVMDPVKPIIDQWITEDLKKKKKYQRTAKKIYEQLRDFHGFTGSDRTVRQYVSQRKKELKDSLTDAALPLESVAGTAQVDFGTAPFKYESEVIDLPFLVMSFPYSNSFYFQVFPSENTECFGMSTVF</sequence>
<dbReference type="GO" id="GO:0003677">
    <property type="term" value="F:DNA binding"/>
    <property type="evidence" value="ECO:0007669"/>
    <property type="project" value="UniProtKB-KW"/>
</dbReference>
<proteinExistence type="inferred from homology"/>
<keyword evidence="4" id="KW-0233">DNA recombination</keyword>
<feature type="domain" description="HTH IS21-type" evidence="5">
    <location>
        <begin position="6"/>
        <end position="68"/>
    </location>
</feature>
<dbReference type="PROSITE" id="PS50531">
    <property type="entry name" value="HTH_IS21"/>
    <property type="match status" value="1"/>
</dbReference>
<evidence type="ECO:0000256" key="3">
    <source>
        <dbReference type="ARBA" id="ARBA00023125"/>
    </source>
</evidence>
<evidence type="ECO:0000256" key="2">
    <source>
        <dbReference type="ARBA" id="ARBA00022578"/>
    </source>
</evidence>
<keyword evidence="2" id="KW-0815">Transposition</keyword>
<dbReference type="AlphaFoldDB" id="A0A662Z0J0"/>
<keyword evidence="7" id="KW-1185">Reference proteome</keyword>